<keyword evidence="3" id="KW-0131">Cell cycle</keyword>
<evidence type="ECO:0000259" key="6">
    <source>
        <dbReference type="SMART" id="SM00385"/>
    </source>
</evidence>
<dbReference type="InterPro" id="IPR004367">
    <property type="entry name" value="Cyclin_C-dom"/>
</dbReference>
<evidence type="ECO:0000256" key="2">
    <source>
        <dbReference type="ARBA" id="ARBA00023127"/>
    </source>
</evidence>
<evidence type="ECO:0000256" key="4">
    <source>
        <dbReference type="RuleBase" id="RU000383"/>
    </source>
</evidence>
<proteinExistence type="inferred from homology"/>
<comment type="caution">
    <text evidence="8">The sequence shown here is derived from an EMBL/GenBank/DDBJ whole genome shotgun (WGS) entry which is preliminary data.</text>
</comment>
<dbReference type="Gene3D" id="1.10.472.10">
    <property type="entry name" value="Cyclin-like"/>
    <property type="match status" value="2"/>
</dbReference>
<reference evidence="8 9" key="1">
    <citation type="journal article" date="2024" name="Plant Biotechnol. J.">
        <title>Dendrobium thyrsiflorum genome and its molecular insights into genes involved in important horticultural traits.</title>
        <authorList>
            <person name="Chen B."/>
            <person name="Wang J.Y."/>
            <person name="Zheng P.J."/>
            <person name="Li K.L."/>
            <person name="Liang Y.M."/>
            <person name="Chen X.F."/>
            <person name="Zhang C."/>
            <person name="Zhao X."/>
            <person name="He X."/>
            <person name="Zhang G.Q."/>
            <person name="Liu Z.J."/>
            <person name="Xu Q."/>
        </authorList>
    </citation>
    <scope>NUCLEOTIDE SEQUENCE [LARGE SCALE GENOMIC DNA]</scope>
    <source>
        <strain evidence="8">GZMU011</strain>
    </source>
</reference>
<dbReference type="EMBL" id="JANQDX010000017">
    <property type="protein sequence ID" value="KAL0908704.1"/>
    <property type="molecule type" value="Genomic_DNA"/>
</dbReference>
<dbReference type="GO" id="GO:0051301">
    <property type="term" value="P:cell division"/>
    <property type="evidence" value="ECO:0007669"/>
    <property type="project" value="UniProtKB-KW"/>
</dbReference>
<dbReference type="AlphaFoldDB" id="A0ABD0U7F4"/>
<feature type="domain" description="Cyclin C-terminal" evidence="7">
    <location>
        <begin position="488"/>
        <end position="587"/>
    </location>
</feature>
<evidence type="ECO:0000256" key="1">
    <source>
        <dbReference type="ARBA" id="ARBA00022618"/>
    </source>
</evidence>
<feature type="domain" description="Cyclin-like" evidence="6">
    <location>
        <begin position="392"/>
        <end position="479"/>
    </location>
</feature>
<keyword evidence="9" id="KW-1185">Reference proteome</keyword>
<organism evidence="8 9">
    <name type="scientific">Dendrobium thyrsiflorum</name>
    <name type="common">Pinecone-like raceme dendrobium</name>
    <name type="synonym">Orchid</name>
    <dbReference type="NCBI Taxonomy" id="117978"/>
    <lineage>
        <taxon>Eukaryota</taxon>
        <taxon>Viridiplantae</taxon>
        <taxon>Streptophyta</taxon>
        <taxon>Embryophyta</taxon>
        <taxon>Tracheophyta</taxon>
        <taxon>Spermatophyta</taxon>
        <taxon>Magnoliopsida</taxon>
        <taxon>Liliopsida</taxon>
        <taxon>Asparagales</taxon>
        <taxon>Orchidaceae</taxon>
        <taxon>Epidendroideae</taxon>
        <taxon>Malaxideae</taxon>
        <taxon>Dendrobiinae</taxon>
        <taxon>Dendrobium</taxon>
    </lineage>
</organism>
<dbReference type="InterPro" id="IPR036915">
    <property type="entry name" value="Cyclin-like_sf"/>
</dbReference>
<dbReference type="InterPro" id="IPR039361">
    <property type="entry name" value="Cyclin"/>
</dbReference>
<dbReference type="InterPro" id="IPR013763">
    <property type="entry name" value="Cyclin-like_dom"/>
</dbReference>
<comment type="similarity">
    <text evidence="4">Belongs to the cyclin family.</text>
</comment>
<name>A0ABD0U7F4_DENTH</name>
<evidence type="ECO:0000259" key="7">
    <source>
        <dbReference type="SMART" id="SM01332"/>
    </source>
</evidence>
<dbReference type="InterPro" id="IPR006671">
    <property type="entry name" value="Cyclin_N"/>
</dbReference>
<accession>A0ABD0U7F4</accession>
<dbReference type="Pfam" id="PF02984">
    <property type="entry name" value="Cyclin_C"/>
    <property type="match status" value="1"/>
</dbReference>
<evidence type="ECO:0000256" key="3">
    <source>
        <dbReference type="ARBA" id="ARBA00023306"/>
    </source>
</evidence>
<evidence type="ECO:0000256" key="5">
    <source>
        <dbReference type="SAM" id="MobiDB-lite"/>
    </source>
</evidence>
<evidence type="ECO:0000313" key="8">
    <source>
        <dbReference type="EMBL" id="KAL0908704.1"/>
    </source>
</evidence>
<dbReference type="SUPFAM" id="SSF47954">
    <property type="entry name" value="Cyclin-like"/>
    <property type="match status" value="2"/>
</dbReference>
<gene>
    <name evidence="8" type="ORF">M5K25_023210</name>
</gene>
<keyword evidence="2 4" id="KW-0195">Cyclin</keyword>
<dbReference type="Proteomes" id="UP001552299">
    <property type="component" value="Unassembled WGS sequence"/>
</dbReference>
<protein>
    <recommendedName>
        <fullName evidence="10">Cyclin N-terminal domain-containing protein</fullName>
    </recommendedName>
</protein>
<evidence type="ECO:0008006" key="10">
    <source>
        <dbReference type="Google" id="ProtNLM"/>
    </source>
</evidence>
<keyword evidence="1" id="KW-0132">Cell division</keyword>
<dbReference type="PANTHER" id="PTHR10177">
    <property type="entry name" value="CYCLINS"/>
    <property type="match status" value="1"/>
</dbReference>
<dbReference type="SMART" id="SM01332">
    <property type="entry name" value="Cyclin_C"/>
    <property type="match status" value="1"/>
</dbReference>
<feature type="region of interest" description="Disordered" evidence="5">
    <location>
        <begin position="1"/>
        <end position="22"/>
    </location>
</feature>
<dbReference type="Pfam" id="PF00134">
    <property type="entry name" value="Cyclin_N"/>
    <property type="match status" value="1"/>
</dbReference>
<evidence type="ECO:0000313" key="9">
    <source>
        <dbReference type="Proteomes" id="UP001552299"/>
    </source>
</evidence>
<sequence>MTSQRCMIEKKRPRSNEPLSHAKKLRSNIPRRKRVPAVPIISVPLSSYFLSEEAESSSSCFNSEITDDISVEFKGHPKRPRSFRKIRLNKSIGSFQGGSSSDQFGHITRFYTRRKNETQSPGFAGSFGRVVAHFSDSATATKRSKQTESDENAITISGVSEISTTLPGDNLKNRKNSSKSITKVSDVSESSCLQPVVSDASARVILGTSTAEASELLIKGETGVRGEETHDLDLESDLACPEQLVEDEGSSDYSACNERTMSELESELFDGICNGDSSEISLSDLIESPDDFSERSRENSIPSVAFSLLQQLWQQFNPSSFHSETNVKFKVLNELSDEFVFVRFPDKDIEESYQIFRRRERNEIALHDYSDGYYATTNFGDLILRQRLAMVNWMLEHCQAMEHQDETLFLGVNLMDRVLSRGYFQTERHLQLLGIACATLATRIEENQPFNSIRQRSFKVGNNVYKRCEVVSMEWLVLEVLRFQCFLPTTHNFLWFYMKAARASAKVEDLCRHLAILTLLDHGILCFWPSTVAAGLVILACLATNNDSYCDVVLETHLRSKTDDLPECIQSLDWLVKYVALGSGTDS</sequence>
<dbReference type="SMART" id="SM00385">
    <property type="entry name" value="CYCLIN"/>
    <property type="match status" value="1"/>
</dbReference>